<evidence type="ECO:0000313" key="2">
    <source>
        <dbReference type="Proteomes" id="UP001148629"/>
    </source>
</evidence>
<keyword evidence="2" id="KW-1185">Reference proteome</keyword>
<gene>
    <name evidence="1" type="ORF">NM208_g10413</name>
</gene>
<proteinExistence type="predicted"/>
<evidence type="ECO:0000313" key="1">
    <source>
        <dbReference type="EMBL" id="KAJ3528024.1"/>
    </source>
</evidence>
<sequence length="475" mass="53182">MPDPPPPLGQLLGPEKLKAVTALVDKLCQDLDNVFLFPAQREGSLEELKIYSRDPNNADPIFTEKGMMMLLRHAFHSPSSKTARAALRVLANAMLLNPETRQIFVDKGFAPRACHGLKSDNFDDEFLLSRIIFLLTYGTDINLEELVDKHNLADHIIDNISRHAREVSKESKSKAPVDPMEDMALGETLKLLFNITHFCPDRVSIFTPAVPNLVPLLWKQDISQSKPLEAPLGPVINALLNLDLEAGMSRAALYPKNEPDKVALRLIEILDPAIKTYRDSELDPVITPLVGVIRKIYDYAPDSTKQRMRELLLPTAEDRENILGKGNTLSALILKNSTNPMAPAAREHLSHLLFDMSDKDASKFVENVGYGFASGFLYQNNMPVPASASEAFSTRDLSGSQKPVNPVTGQFYDAEKPVDEPEWSEEEKLREAERLFTTFERLKQLGVVKVENPVETAIREGSFRKLKDDEVEELD</sequence>
<name>A0ACC1RXZ2_9HYPO</name>
<protein>
    <submittedName>
        <fullName evidence="1">Uncharacterized protein</fullName>
    </submittedName>
</protein>
<reference evidence="1" key="1">
    <citation type="submission" date="2022-08" db="EMBL/GenBank/DDBJ databases">
        <title>Genome Sequence of Fusarium decemcellulare.</title>
        <authorList>
            <person name="Buettner E."/>
        </authorList>
    </citation>
    <scope>NUCLEOTIDE SEQUENCE</scope>
    <source>
        <strain evidence="1">Babe19</strain>
    </source>
</reference>
<dbReference type="EMBL" id="JANRMS010001469">
    <property type="protein sequence ID" value="KAJ3528024.1"/>
    <property type="molecule type" value="Genomic_DNA"/>
</dbReference>
<dbReference type="Proteomes" id="UP001148629">
    <property type="component" value="Unassembled WGS sequence"/>
</dbReference>
<comment type="caution">
    <text evidence="1">The sequence shown here is derived from an EMBL/GenBank/DDBJ whole genome shotgun (WGS) entry which is preliminary data.</text>
</comment>
<accession>A0ACC1RXZ2</accession>
<organism evidence="1 2">
    <name type="scientific">Fusarium decemcellulare</name>
    <dbReference type="NCBI Taxonomy" id="57161"/>
    <lineage>
        <taxon>Eukaryota</taxon>
        <taxon>Fungi</taxon>
        <taxon>Dikarya</taxon>
        <taxon>Ascomycota</taxon>
        <taxon>Pezizomycotina</taxon>
        <taxon>Sordariomycetes</taxon>
        <taxon>Hypocreomycetidae</taxon>
        <taxon>Hypocreales</taxon>
        <taxon>Nectriaceae</taxon>
        <taxon>Fusarium</taxon>
        <taxon>Fusarium decemcellulare species complex</taxon>
    </lineage>
</organism>